<comment type="caution">
    <text evidence="1">The sequence shown here is derived from an EMBL/GenBank/DDBJ whole genome shotgun (WGS) entry which is preliminary data.</text>
</comment>
<keyword evidence="2" id="KW-1185">Reference proteome</keyword>
<sequence>MLPEPPGVTGGGRQFTHAPPTCRSCIPRARALCPRLGPESYVYTARAGEPYGVVADVYRPAAARKVVVVQRAVEVPLEAYRVLEYALATQLLVGLDGLQHAE</sequence>
<gene>
    <name evidence="1" type="ORF">GCM10022224_048590</name>
</gene>
<dbReference type="EMBL" id="BAAAZP010000090">
    <property type="protein sequence ID" value="GAA3678695.1"/>
    <property type="molecule type" value="Genomic_DNA"/>
</dbReference>
<dbReference type="Proteomes" id="UP001500902">
    <property type="component" value="Unassembled WGS sequence"/>
</dbReference>
<name>A0ABP7C789_9ACTN</name>
<accession>A0ABP7C789</accession>
<protein>
    <submittedName>
        <fullName evidence="1">Uncharacterized protein</fullName>
    </submittedName>
</protein>
<proteinExistence type="predicted"/>
<evidence type="ECO:0000313" key="2">
    <source>
        <dbReference type="Proteomes" id="UP001500902"/>
    </source>
</evidence>
<evidence type="ECO:0000313" key="1">
    <source>
        <dbReference type="EMBL" id="GAA3678695.1"/>
    </source>
</evidence>
<organism evidence="1 2">
    <name type="scientific">Nonomuraea antimicrobica</name>
    <dbReference type="NCBI Taxonomy" id="561173"/>
    <lineage>
        <taxon>Bacteria</taxon>
        <taxon>Bacillati</taxon>
        <taxon>Actinomycetota</taxon>
        <taxon>Actinomycetes</taxon>
        <taxon>Streptosporangiales</taxon>
        <taxon>Streptosporangiaceae</taxon>
        <taxon>Nonomuraea</taxon>
    </lineage>
</organism>
<reference evidence="2" key="1">
    <citation type="journal article" date="2019" name="Int. J. Syst. Evol. Microbiol.">
        <title>The Global Catalogue of Microorganisms (GCM) 10K type strain sequencing project: providing services to taxonomists for standard genome sequencing and annotation.</title>
        <authorList>
            <consortium name="The Broad Institute Genomics Platform"/>
            <consortium name="The Broad Institute Genome Sequencing Center for Infectious Disease"/>
            <person name="Wu L."/>
            <person name="Ma J."/>
        </authorList>
    </citation>
    <scope>NUCLEOTIDE SEQUENCE [LARGE SCALE GENOMIC DNA]</scope>
    <source>
        <strain evidence="2">JCM 16904</strain>
    </source>
</reference>